<name>A0ABZ0PA81_9BACT</name>
<keyword evidence="1" id="KW-0812">Transmembrane</keyword>
<protein>
    <submittedName>
        <fullName evidence="2">Uncharacterized protein</fullName>
    </submittedName>
</protein>
<reference evidence="2" key="1">
    <citation type="submission" date="2023-11" db="EMBL/GenBank/DDBJ databases">
        <title>Completed genome sequence of Mycoplasma equirhinis type strain M432/72.</title>
        <authorList>
            <person name="Spergser J."/>
        </authorList>
    </citation>
    <scope>NUCLEOTIDE SEQUENCE [LARGE SCALE GENOMIC DNA]</scope>
    <source>
        <strain evidence="2">M432/72</strain>
    </source>
</reference>
<dbReference type="Proteomes" id="UP001303601">
    <property type="component" value="Chromosome"/>
</dbReference>
<evidence type="ECO:0000313" key="2">
    <source>
        <dbReference type="EMBL" id="WPB53874.1"/>
    </source>
</evidence>
<evidence type="ECO:0000313" key="3">
    <source>
        <dbReference type="Proteomes" id="UP001303601"/>
    </source>
</evidence>
<accession>A0ABZ0PA81</accession>
<dbReference type="GeneID" id="94493786"/>
<sequence length="65" mass="7550">MFILWKIGVWEPTLSGIALMFCIGMTIDLISTFGCYLHLLKKEKIEVNFKFNDLESNLNLINIKK</sequence>
<keyword evidence="1" id="KW-1133">Transmembrane helix</keyword>
<evidence type="ECO:0000256" key="1">
    <source>
        <dbReference type="SAM" id="Phobius"/>
    </source>
</evidence>
<keyword evidence="3" id="KW-1185">Reference proteome</keyword>
<gene>
    <name evidence="2" type="ORF">R9B83_02705</name>
</gene>
<keyword evidence="1" id="KW-0472">Membrane</keyword>
<feature type="transmembrane region" description="Helical" evidence="1">
    <location>
        <begin position="16"/>
        <end position="40"/>
    </location>
</feature>
<organism evidence="2 3">
    <name type="scientific">Metamycoplasma equirhinis</name>
    <dbReference type="NCBI Taxonomy" id="92402"/>
    <lineage>
        <taxon>Bacteria</taxon>
        <taxon>Bacillati</taxon>
        <taxon>Mycoplasmatota</taxon>
        <taxon>Mycoplasmoidales</taxon>
        <taxon>Metamycoplasmataceae</taxon>
        <taxon>Metamycoplasma</taxon>
    </lineage>
</organism>
<proteinExistence type="predicted"/>
<dbReference type="EMBL" id="CP137845">
    <property type="protein sequence ID" value="WPB53874.1"/>
    <property type="molecule type" value="Genomic_DNA"/>
</dbReference>
<dbReference type="RefSeq" id="WP_140031180.1">
    <property type="nucleotide sequence ID" value="NZ_CP137845.1"/>
</dbReference>